<keyword evidence="4 9" id="KW-0997">Cell inner membrane</keyword>
<evidence type="ECO:0000256" key="8">
    <source>
        <dbReference type="ARBA" id="ARBA00038436"/>
    </source>
</evidence>
<evidence type="ECO:0000256" key="3">
    <source>
        <dbReference type="ARBA" id="ARBA00022475"/>
    </source>
</evidence>
<dbReference type="GO" id="GO:0022857">
    <property type="term" value="F:transmembrane transporter activity"/>
    <property type="evidence" value="ECO:0007669"/>
    <property type="project" value="UniProtKB-UniRule"/>
</dbReference>
<dbReference type="RefSeq" id="WP_169624306.1">
    <property type="nucleotide sequence ID" value="NZ_JABBNT010000002.1"/>
</dbReference>
<evidence type="ECO:0000256" key="9">
    <source>
        <dbReference type="RuleBase" id="RU369079"/>
    </source>
</evidence>
<feature type="transmembrane region" description="Helical" evidence="9">
    <location>
        <begin position="56"/>
        <end position="73"/>
    </location>
</feature>
<dbReference type="AlphaFoldDB" id="A0A7Y0DYL2"/>
<feature type="transmembrane region" description="Helical" evidence="9">
    <location>
        <begin position="93"/>
        <end position="114"/>
    </location>
</feature>
<dbReference type="InterPro" id="IPR007387">
    <property type="entry name" value="TRAP_DctQ"/>
</dbReference>
<sequence>MRNFLTELADRIEAAVDCAGRVAQWLVPLFVMLAFAGTILRHAFGLGSVFLQESVLYLHATAFLIGAAVALLADRHVRVDIFYRDASPRRKAIVDMIGGIAALLPFCAVVAYTALPYAVRSWAILEQSRETTGVPLVFLLKSLIVGYAVILWLQGLASTIRNGLRLAEGPS</sequence>
<evidence type="ECO:0000256" key="1">
    <source>
        <dbReference type="ARBA" id="ARBA00004429"/>
    </source>
</evidence>
<evidence type="ECO:0000256" key="2">
    <source>
        <dbReference type="ARBA" id="ARBA00022448"/>
    </source>
</evidence>
<reference evidence="11 12" key="1">
    <citation type="submission" date="2020-04" db="EMBL/GenBank/DDBJ databases">
        <title>Rhodospirillaceae bacterium KN72 isolated from deep sea.</title>
        <authorList>
            <person name="Zhang D.-C."/>
        </authorList>
    </citation>
    <scope>NUCLEOTIDE SEQUENCE [LARGE SCALE GENOMIC DNA]</scope>
    <source>
        <strain evidence="11 12">KN72</strain>
    </source>
</reference>
<dbReference type="PANTHER" id="PTHR35011:SF4">
    <property type="entry name" value="SLL1102 PROTEIN"/>
    <property type="match status" value="1"/>
</dbReference>
<evidence type="ECO:0000313" key="11">
    <source>
        <dbReference type="EMBL" id="NMM43990.1"/>
    </source>
</evidence>
<dbReference type="EMBL" id="JABBNT010000002">
    <property type="protein sequence ID" value="NMM43990.1"/>
    <property type="molecule type" value="Genomic_DNA"/>
</dbReference>
<proteinExistence type="inferred from homology"/>
<organism evidence="11 12">
    <name type="scientific">Pacificispira spongiicola</name>
    <dbReference type="NCBI Taxonomy" id="2729598"/>
    <lineage>
        <taxon>Bacteria</taxon>
        <taxon>Pseudomonadati</taxon>
        <taxon>Pseudomonadota</taxon>
        <taxon>Alphaproteobacteria</taxon>
        <taxon>Rhodospirillales</taxon>
        <taxon>Rhodospirillaceae</taxon>
        <taxon>Pacificispira</taxon>
    </lineage>
</organism>
<accession>A0A7Y0DYL2</accession>
<evidence type="ECO:0000256" key="5">
    <source>
        <dbReference type="ARBA" id="ARBA00022692"/>
    </source>
</evidence>
<evidence type="ECO:0000256" key="6">
    <source>
        <dbReference type="ARBA" id="ARBA00022989"/>
    </source>
</evidence>
<evidence type="ECO:0000259" key="10">
    <source>
        <dbReference type="Pfam" id="PF04290"/>
    </source>
</evidence>
<keyword evidence="3" id="KW-1003">Cell membrane</keyword>
<evidence type="ECO:0000313" key="12">
    <source>
        <dbReference type="Proteomes" id="UP000539372"/>
    </source>
</evidence>
<dbReference type="InterPro" id="IPR055348">
    <property type="entry name" value="DctQ"/>
</dbReference>
<dbReference type="Pfam" id="PF04290">
    <property type="entry name" value="DctQ"/>
    <property type="match status" value="1"/>
</dbReference>
<keyword evidence="5 9" id="KW-0812">Transmembrane</keyword>
<protein>
    <recommendedName>
        <fullName evidence="9">TRAP transporter small permease protein</fullName>
    </recommendedName>
</protein>
<keyword evidence="6 9" id="KW-1133">Transmembrane helix</keyword>
<comment type="subcellular location">
    <subcellularLocation>
        <location evidence="1 9">Cell inner membrane</location>
        <topology evidence="1 9">Multi-pass membrane protein</topology>
    </subcellularLocation>
</comment>
<evidence type="ECO:0000256" key="7">
    <source>
        <dbReference type="ARBA" id="ARBA00023136"/>
    </source>
</evidence>
<feature type="transmembrane region" description="Helical" evidence="9">
    <location>
        <begin position="134"/>
        <end position="153"/>
    </location>
</feature>
<keyword evidence="12" id="KW-1185">Reference proteome</keyword>
<comment type="function">
    <text evidence="9">Part of the tripartite ATP-independent periplasmic (TRAP) transport system.</text>
</comment>
<dbReference type="GO" id="GO:0005886">
    <property type="term" value="C:plasma membrane"/>
    <property type="evidence" value="ECO:0007669"/>
    <property type="project" value="UniProtKB-SubCell"/>
</dbReference>
<evidence type="ECO:0000256" key="4">
    <source>
        <dbReference type="ARBA" id="ARBA00022519"/>
    </source>
</evidence>
<comment type="similarity">
    <text evidence="8 9">Belongs to the TRAP transporter small permease family.</text>
</comment>
<dbReference type="PANTHER" id="PTHR35011">
    <property type="entry name" value="2,3-DIKETO-L-GULONATE TRAP TRANSPORTER SMALL PERMEASE PROTEIN YIAM"/>
    <property type="match status" value="1"/>
</dbReference>
<keyword evidence="7 9" id="KW-0472">Membrane</keyword>
<feature type="transmembrane region" description="Helical" evidence="9">
    <location>
        <begin position="25"/>
        <end position="44"/>
    </location>
</feature>
<feature type="domain" description="Tripartite ATP-independent periplasmic transporters DctQ component" evidence="10">
    <location>
        <begin position="31"/>
        <end position="160"/>
    </location>
</feature>
<keyword evidence="2 9" id="KW-0813">Transport</keyword>
<gene>
    <name evidence="11" type="ORF">HH303_05850</name>
</gene>
<name>A0A7Y0DYL2_9PROT</name>
<comment type="subunit">
    <text evidence="9">The complex comprises the extracytoplasmic solute receptor protein and the two transmembrane proteins.</text>
</comment>
<dbReference type="Proteomes" id="UP000539372">
    <property type="component" value="Unassembled WGS sequence"/>
</dbReference>
<comment type="caution">
    <text evidence="11">The sequence shown here is derived from an EMBL/GenBank/DDBJ whole genome shotgun (WGS) entry which is preliminary data.</text>
</comment>